<evidence type="ECO:0000313" key="3">
    <source>
        <dbReference type="Proteomes" id="UP000813444"/>
    </source>
</evidence>
<dbReference type="InterPro" id="IPR011008">
    <property type="entry name" value="Dimeric_a/b-barrel"/>
</dbReference>
<dbReference type="OrthoDB" id="3830579at2759"/>
<dbReference type="InterPro" id="IPR007138">
    <property type="entry name" value="ABM_dom"/>
</dbReference>
<proteinExistence type="predicted"/>
<dbReference type="AlphaFoldDB" id="A0A8K0T6R9"/>
<comment type="caution">
    <text evidence="2">The sequence shown here is derived from an EMBL/GenBank/DDBJ whole genome shotgun (WGS) entry which is preliminary data.</text>
</comment>
<organism evidence="2 3">
    <name type="scientific">Stachybotrys elegans</name>
    <dbReference type="NCBI Taxonomy" id="80388"/>
    <lineage>
        <taxon>Eukaryota</taxon>
        <taxon>Fungi</taxon>
        <taxon>Dikarya</taxon>
        <taxon>Ascomycota</taxon>
        <taxon>Pezizomycotina</taxon>
        <taxon>Sordariomycetes</taxon>
        <taxon>Hypocreomycetidae</taxon>
        <taxon>Hypocreales</taxon>
        <taxon>Stachybotryaceae</taxon>
        <taxon>Stachybotrys</taxon>
    </lineage>
</organism>
<keyword evidence="3" id="KW-1185">Reference proteome</keyword>
<evidence type="ECO:0000259" key="1">
    <source>
        <dbReference type="Pfam" id="PF03992"/>
    </source>
</evidence>
<dbReference type="EMBL" id="JAGPNK010000001">
    <property type="protein sequence ID" value="KAH7328402.1"/>
    <property type="molecule type" value="Genomic_DNA"/>
</dbReference>
<protein>
    <recommendedName>
        <fullName evidence="1">ABM domain-containing protein</fullName>
    </recommendedName>
</protein>
<sequence length="211" mass="22051">MSELITVINLAFAEGSPNDPAHNRDAWTGIITTTKAVPGLAGLYIGQQVEQSSRWTVLARWSAPTDLDAFVKSPAYQPWFDSIAALTAAQPLLVGSFVSGNVAAAVEAPATEVIVAFGTQDGFDFASLTSVIDAKAFAGYKGNAFGETDIPALEYIPHPGKGGLALLGWESVEGHMAAIKGDSDSKIPEAVAAAKGLCKSFDVAHVNFNKV</sequence>
<accession>A0A8K0T6R9</accession>
<reference evidence="2" key="1">
    <citation type="journal article" date="2021" name="Nat. Commun.">
        <title>Genetic determinants of endophytism in the Arabidopsis root mycobiome.</title>
        <authorList>
            <person name="Mesny F."/>
            <person name="Miyauchi S."/>
            <person name="Thiergart T."/>
            <person name="Pickel B."/>
            <person name="Atanasova L."/>
            <person name="Karlsson M."/>
            <person name="Huettel B."/>
            <person name="Barry K.W."/>
            <person name="Haridas S."/>
            <person name="Chen C."/>
            <person name="Bauer D."/>
            <person name="Andreopoulos W."/>
            <person name="Pangilinan J."/>
            <person name="LaButti K."/>
            <person name="Riley R."/>
            <person name="Lipzen A."/>
            <person name="Clum A."/>
            <person name="Drula E."/>
            <person name="Henrissat B."/>
            <person name="Kohler A."/>
            <person name="Grigoriev I.V."/>
            <person name="Martin F.M."/>
            <person name="Hacquard S."/>
        </authorList>
    </citation>
    <scope>NUCLEOTIDE SEQUENCE</scope>
    <source>
        <strain evidence="2">MPI-CAGE-CH-0235</strain>
    </source>
</reference>
<dbReference type="SUPFAM" id="SSF54909">
    <property type="entry name" value="Dimeric alpha+beta barrel"/>
    <property type="match status" value="1"/>
</dbReference>
<dbReference type="Gene3D" id="3.30.70.100">
    <property type="match status" value="1"/>
</dbReference>
<evidence type="ECO:0000313" key="2">
    <source>
        <dbReference type="EMBL" id="KAH7328402.1"/>
    </source>
</evidence>
<feature type="domain" description="ABM" evidence="1">
    <location>
        <begin position="21"/>
        <end position="79"/>
    </location>
</feature>
<dbReference type="Pfam" id="PF03992">
    <property type="entry name" value="ABM"/>
    <property type="match status" value="1"/>
</dbReference>
<gene>
    <name evidence="2" type="ORF">B0I35DRAFT_417358</name>
</gene>
<dbReference type="Proteomes" id="UP000813444">
    <property type="component" value="Unassembled WGS sequence"/>
</dbReference>
<name>A0A8K0T6R9_9HYPO</name>